<dbReference type="PROSITE" id="PS50895">
    <property type="entry name" value="SURF1"/>
    <property type="match status" value="1"/>
</dbReference>
<feature type="transmembrane region" description="Helical" evidence="6">
    <location>
        <begin position="241"/>
        <end position="260"/>
    </location>
</feature>
<gene>
    <name evidence="7" type="ORF">CKA81_15060</name>
</gene>
<dbReference type="PANTHER" id="PTHR23427">
    <property type="entry name" value="SURFEIT LOCUS PROTEIN"/>
    <property type="match status" value="1"/>
</dbReference>
<evidence type="ECO:0000256" key="5">
    <source>
        <dbReference type="ARBA" id="ARBA00023136"/>
    </source>
</evidence>
<comment type="similarity">
    <text evidence="2 6">Belongs to the SURF1 family.</text>
</comment>
<accession>A0A410GFG2</accession>
<keyword evidence="6" id="KW-1003">Cell membrane</keyword>
<evidence type="ECO:0000256" key="4">
    <source>
        <dbReference type="ARBA" id="ARBA00022989"/>
    </source>
</evidence>
<dbReference type="InterPro" id="IPR002994">
    <property type="entry name" value="Surf1/Shy1"/>
</dbReference>
<dbReference type="InterPro" id="IPR045214">
    <property type="entry name" value="Surf1/Surf4"/>
</dbReference>
<dbReference type="Proteomes" id="UP000283474">
    <property type="component" value="Chromosome"/>
</dbReference>
<organism evidence="7 8">
    <name type="scientific">Pollutimonas thiosulfatoxidans</name>
    <dbReference type="NCBI Taxonomy" id="2028345"/>
    <lineage>
        <taxon>Bacteria</taxon>
        <taxon>Pseudomonadati</taxon>
        <taxon>Pseudomonadota</taxon>
        <taxon>Betaproteobacteria</taxon>
        <taxon>Burkholderiales</taxon>
        <taxon>Alcaligenaceae</taxon>
        <taxon>Pollutimonas</taxon>
    </lineage>
</organism>
<keyword evidence="5 6" id="KW-0472">Membrane</keyword>
<keyword evidence="4 6" id="KW-1133">Transmembrane helix</keyword>
<evidence type="ECO:0000256" key="2">
    <source>
        <dbReference type="ARBA" id="ARBA00007165"/>
    </source>
</evidence>
<evidence type="ECO:0000313" key="7">
    <source>
        <dbReference type="EMBL" id="QAA95030.1"/>
    </source>
</evidence>
<dbReference type="PANTHER" id="PTHR23427:SF2">
    <property type="entry name" value="SURFEIT LOCUS PROTEIN 1"/>
    <property type="match status" value="1"/>
</dbReference>
<comment type="caution">
    <text evidence="6">Lacks conserved residue(s) required for the propagation of feature annotation.</text>
</comment>
<name>A0A410GFG2_9BURK</name>
<dbReference type="EMBL" id="CP022987">
    <property type="protein sequence ID" value="QAA95030.1"/>
    <property type="molecule type" value="Genomic_DNA"/>
</dbReference>
<dbReference type="Pfam" id="PF02104">
    <property type="entry name" value="SURF1"/>
    <property type="match status" value="1"/>
</dbReference>
<sequence length="270" mass="28978">MAHPHTFYRTLAALILLGALAAVCVSLGNWQLGRAAQRDAIKTAIDSGRSQAPVSLRGDTPAAALVPWRPAQATGIWRPELTVLLQNRNHQGRPGYWVATPLMLDDASSTAVLVLRGWLPREAALGASQAALPEIPEVHGQTTVAGELFEHVPRLLELWSWSDEGVGQLPARVPDAEGGIPVVQNLAISAYAGATGLKFMPTVLAQTGPASGSAGQNDPLVREWPEPALDSDKNRGYALQWFGFATIAAIAWLIVLWRAIRRRISASKTL</sequence>
<evidence type="ECO:0000313" key="8">
    <source>
        <dbReference type="Proteomes" id="UP000283474"/>
    </source>
</evidence>
<proteinExistence type="inferred from homology"/>
<dbReference type="GO" id="GO:0005886">
    <property type="term" value="C:plasma membrane"/>
    <property type="evidence" value="ECO:0007669"/>
    <property type="project" value="UniProtKB-SubCell"/>
</dbReference>
<evidence type="ECO:0000256" key="6">
    <source>
        <dbReference type="RuleBase" id="RU363076"/>
    </source>
</evidence>
<reference evidence="7 8" key="1">
    <citation type="submission" date="2017-08" db="EMBL/GenBank/DDBJ databases">
        <authorList>
            <person name="Park S.-J."/>
            <person name="Kim H."/>
        </authorList>
    </citation>
    <scope>NUCLEOTIDE SEQUENCE [LARGE SCALE GENOMIC DNA]</scope>
    <source>
        <strain evidence="8">ye3</strain>
    </source>
</reference>
<dbReference type="CDD" id="cd06662">
    <property type="entry name" value="SURF1"/>
    <property type="match status" value="1"/>
</dbReference>
<dbReference type="RefSeq" id="WP_128356020.1">
    <property type="nucleotide sequence ID" value="NZ_CP022987.1"/>
</dbReference>
<comment type="subcellular location">
    <subcellularLocation>
        <location evidence="6">Cell membrane</location>
        <topology evidence="6">Multi-pass membrane protein</topology>
    </subcellularLocation>
    <subcellularLocation>
        <location evidence="1">Membrane</location>
    </subcellularLocation>
</comment>
<dbReference type="OrthoDB" id="9789940at2"/>
<evidence type="ECO:0000256" key="1">
    <source>
        <dbReference type="ARBA" id="ARBA00004370"/>
    </source>
</evidence>
<dbReference type="AlphaFoldDB" id="A0A410GFG2"/>
<dbReference type="KEGG" id="pus:CKA81_15060"/>
<evidence type="ECO:0000256" key="3">
    <source>
        <dbReference type="ARBA" id="ARBA00022692"/>
    </source>
</evidence>
<keyword evidence="3 6" id="KW-0812">Transmembrane</keyword>
<keyword evidence="8" id="KW-1185">Reference proteome</keyword>
<protein>
    <recommendedName>
        <fullName evidence="6">SURF1-like protein</fullName>
    </recommendedName>
</protein>